<name>A0ABM6U8F6_FUSVA</name>
<dbReference type="EMBL" id="CP028104">
    <property type="protein sequence ID" value="AVQ32658.1"/>
    <property type="molecule type" value="Genomic_DNA"/>
</dbReference>
<dbReference type="InterPro" id="IPR021739">
    <property type="entry name" value="SaV-like"/>
</dbReference>
<dbReference type="Pfam" id="PF11753">
    <property type="entry name" value="DUF3310"/>
    <property type="match status" value="1"/>
</dbReference>
<evidence type="ECO:0000313" key="2">
    <source>
        <dbReference type="Proteomes" id="UP000241238"/>
    </source>
</evidence>
<evidence type="ECO:0000313" key="1">
    <source>
        <dbReference type="EMBL" id="AVQ32658.1"/>
    </source>
</evidence>
<accession>A0ABM6U8F6</accession>
<gene>
    <name evidence="1" type="ORF">C4N18_15535</name>
</gene>
<reference evidence="2" key="1">
    <citation type="journal article" date="2018" name="MSphere">
        <title>Fusobacterium Genomics Using MinION and Illumina Sequencing Enables Genome Completion and Correction.</title>
        <authorList>
            <person name="Todd S.M."/>
            <person name="Settlage R.E."/>
            <person name="Lahmers K.K."/>
            <person name="Slade D.J."/>
        </authorList>
    </citation>
    <scope>NUCLEOTIDE SEQUENCE [LARGE SCALE GENOMIC DNA]</scope>
    <source>
        <strain evidence="2">ATCC 27725</strain>
    </source>
</reference>
<keyword evidence="1" id="KW-0614">Plasmid</keyword>
<geneLocation type="plasmid" evidence="2">
    <name>pfvar_27725</name>
</geneLocation>
<dbReference type="Proteomes" id="UP000241238">
    <property type="component" value="Plasmid pFvar_27725"/>
</dbReference>
<keyword evidence="2" id="KW-1185">Reference proteome</keyword>
<protein>
    <submittedName>
        <fullName evidence="1">DUF3310 domain-containing protein</fullName>
    </submittedName>
</protein>
<organism evidence="1 2">
    <name type="scientific">Fusobacterium varium ATCC 27725</name>
    <dbReference type="NCBI Taxonomy" id="469618"/>
    <lineage>
        <taxon>Bacteria</taxon>
        <taxon>Fusobacteriati</taxon>
        <taxon>Fusobacteriota</taxon>
        <taxon>Fusobacteriia</taxon>
        <taxon>Fusobacteriales</taxon>
        <taxon>Fusobacteriaceae</taxon>
        <taxon>Fusobacterium</taxon>
    </lineage>
</organism>
<dbReference type="GeneID" id="77469419"/>
<dbReference type="RefSeq" id="WP_005950188.1">
    <property type="nucleotide sequence ID" value="NZ_CP028104.1"/>
</dbReference>
<sequence>MIKWVEAGQSEFLGFKIGSEVLRRGKICTIIGFDKDHFGDYSILIEHEDGFLVSEIVQKHSLENPKHTLELLKREGIYDCNAGWSCKDELELLLTKDETEYQSNECGTVSSVKRAVSFEPSSHYEFGNGLNCMDFIIEAVKDSKGIEAFYQANAIKYLFRANKKNGIDDLKKAHNYITLLLKEKGVDVK</sequence>
<proteinExistence type="predicted"/>